<dbReference type="AlphaFoldDB" id="A0A2T7Q081"/>
<organism evidence="1 2">
    <name type="scientific">Pomacea canaliculata</name>
    <name type="common">Golden apple snail</name>
    <dbReference type="NCBI Taxonomy" id="400727"/>
    <lineage>
        <taxon>Eukaryota</taxon>
        <taxon>Metazoa</taxon>
        <taxon>Spiralia</taxon>
        <taxon>Lophotrochozoa</taxon>
        <taxon>Mollusca</taxon>
        <taxon>Gastropoda</taxon>
        <taxon>Caenogastropoda</taxon>
        <taxon>Architaenioglossa</taxon>
        <taxon>Ampullarioidea</taxon>
        <taxon>Ampullariidae</taxon>
        <taxon>Pomacea</taxon>
    </lineage>
</organism>
<evidence type="ECO:0000313" key="1">
    <source>
        <dbReference type="EMBL" id="PVD39060.1"/>
    </source>
</evidence>
<protein>
    <submittedName>
        <fullName evidence="1">Uncharacterized protein</fullName>
    </submittedName>
</protein>
<name>A0A2T7Q081_POMCA</name>
<gene>
    <name evidence="1" type="ORF">C0Q70_01688</name>
</gene>
<evidence type="ECO:0000313" key="2">
    <source>
        <dbReference type="Proteomes" id="UP000245119"/>
    </source>
</evidence>
<reference evidence="1 2" key="1">
    <citation type="submission" date="2018-04" db="EMBL/GenBank/DDBJ databases">
        <title>The genome of golden apple snail Pomacea canaliculata provides insight into stress tolerance and invasive adaptation.</title>
        <authorList>
            <person name="Liu C."/>
            <person name="Liu B."/>
            <person name="Ren Y."/>
            <person name="Zhang Y."/>
            <person name="Wang H."/>
            <person name="Li S."/>
            <person name="Jiang F."/>
            <person name="Yin L."/>
            <person name="Zhang G."/>
            <person name="Qian W."/>
            <person name="Fan W."/>
        </authorList>
    </citation>
    <scope>NUCLEOTIDE SEQUENCE [LARGE SCALE GENOMIC DNA]</scope>
    <source>
        <strain evidence="1">SZHN2017</strain>
        <tissue evidence="1">Muscle</tissue>
    </source>
</reference>
<comment type="caution">
    <text evidence="1">The sequence shown here is derived from an EMBL/GenBank/DDBJ whole genome shotgun (WGS) entry which is preliminary data.</text>
</comment>
<dbReference type="Proteomes" id="UP000245119">
    <property type="component" value="Linkage Group LG1"/>
</dbReference>
<accession>A0A2T7Q081</accession>
<proteinExistence type="predicted"/>
<keyword evidence="2" id="KW-1185">Reference proteome</keyword>
<dbReference type="EMBL" id="PZQS01000001">
    <property type="protein sequence ID" value="PVD39060.1"/>
    <property type="molecule type" value="Genomic_DNA"/>
</dbReference>
<sequence length="143" mass="15955">MYGLSLELNSFNSKDFFVMTFCQQLRRGGDVLEGDRCRSGIDFISSRPIQHITTEGHNNPRKDLSSVKCPDRLPQHSSPCSCSFRRFSHKVLSCVWKRLSHPCIPHSPPLPTLHPSLFPNSLQVGIGTTYVSIDLELSALGTA</sequence>